<evidence type="ECO:0000256" key="5">
    <source>
        <dbReference type="ARBA" id="ARBA00023136"/>
    </source>
</evidence>
<feature type="domain" description="Cytochrome b561 bacterial/Ni-hydrogenase" evidence="7">
    <location>
        <begin position="6"/>
        <end position="167"/>
    </location>
</feature>
<dbReference type="SUPFAM" id="SSF81342">
    <property type="entry name" value="Transmembrane di-heme cytochromes"/>
    <property type="match status" value="1"/>
</dbReference>
<reference evidence="8 9" key="1">
    <citation type="submission" date="2022-10" db="EMBL/GenBank/DDBJ databases">
        <title>Defluviimonas sp. nov., isolated from ocean surface water.</title>
        <authorList>
            <person name="He W."/>
            <person name="Wang L."/>
            <person name="Zhang D.-F."/>
        </authorList>
    </citation>
    <scope>NUCLEOTIDE SEQUENCE [LARGE SCALE GENOMIC DNA]</scope>
    <source>
        <strain evidence="8 9">WL0002</strain>
    </source>
</reference>
<evidence type="ECO:0000313" key="9">
    <source>
        <dbReference type="Proteomes" id="UP001652542"/>
    </source>
</evidence>
<protein>
    <submittedName>
        <fullName evidence="8">Cytochrome b/b6 domain-containing protein</fullName>
    </submittedName>
</protein>
<dbReference type="Proteomes" id="UP001652542">
    <property type="component" value="Unassembled WGS sequence"/>
</dbReference>
<accession>A0ABT2ZFU2</accession>
<keyword evidence="4 6" id="KW-1133">Transmembrane helix</keyword>
<keyword evidence="3 6" id="KW-0812">Transmembrane</keyword>
<evidence type="ECO:0000256" key="2">
    <source>
        <dbReference type="ARBA" id="ARBA00022475"/>
    </source>
</evidence>
<dbReference type="Pfam" id="PF01292">
    <property type="entry name" value="Ni_hydr_CYTB"/>
    <property type="match status" value="1"/>
</dbReference>
<comment type="subcellular location">
    <subcellularLocation>
        <location evidence="1">Cell membrane</location>
        <topology evidence="1">Multi-pass membrane protein</topology>
    </subcellularLocation>
</comment>
<dbReference type="RefSeq" id="WP_263735629.1">
    <property type="nucleotide sequence ID" value="NZ_JAOWKY010000004.1"/>
</dbReference>
<evidence type="ECO:0000256" key="1">
    <source>
        <dbReference type="ARBA" id="ARBA00004651"/>
    </source>
</evidence>
<dbReference type="InterPro" id="IPR016174">
    <property type="entry name" value="Di-haem_cyt_TM"/>
</dbReference>
<dbReference type="InterPro" id="IPR011577">
    <property type="entry name" value="Cyt_b561_bac/Ni-Hgenase"/>
</dbReference>
<dbReference type="EMBL" id="JAOWKY010000004">
    <property type="protein sequence ID" value="MCV2869959.1"/>
    <property type="molecule type" value="Genomic_DNA"/>
</dbReference>
<evidence type="ECO:0000256" key="4">
    <source>
        <dbReference type="ARBA" id="ARBA00022989"/>
    </source>
</evidence>
<keyword evidence="2" id="KW-1003">Cell membrane</keyword>
<keyword evidence="9" id="KW-1185">Reference proteome</keyword>
<sequence length="172" mass="18878">MSKVRVWDPVVRVFHWSIAGGFAANALFDDAEGKLHEWTGYAILALVCLRLIWGLVGSRHARFADFPPSVGAAVGQLSDMAAGRNHAHVGHSPLGAWMIYNLLLSLIAICVSGYMMTTDAFFGVGWVEELHEILVTWAEISVILHIAGAIYESRRLGINLPKSMVTGYKEMP</sequence>
<proteinExistence type="predicted"/>
<evidence type="ECO:0000259" key="7">
    <source>
        <dbReference type="Pfam" id="PF01292"/>
    </source>
</evidence>
<evidence type="ECO:0000313" key="8">
    <source>
        <dbReference type="EMBL" id="MCV2869959.1"/>
    </source>
</evidence>
<dbReference type="Gene3D" id="1.20.950.20">
    <property type="entry name" value="Transmembrane di-heme cytochromes, Chain C"/>
    <property type="match status" value="1"/>
</dbReference>
<dbReference type="PANTHER" id="PTHR30485:SF2">
    <property type="entry name" value="BLL0597 PROTEIN"/>
    <property type="match status" value="1"/>
</dbReference>
<organism evidence="8 9">
    <name type="scientific">Albidovulum marisflavi</name>
    <dbReference type="NCBI Taxonomy" id="2984159"/>
    <lineage>
        <taxon>Bacteria</taxon>
        <taxon>Pseudomonadati</taxon>
        <taxon>Pseudomonadota</taxon>
        <taxon>Alphaproteobacteria</taxon>
        <taxon>Rhodobacterales</taxon>
        <taxon>Paracoccaceae</taxon>
        <taxon>Albidovulum</taxon>
    </lineage>
</organism>
<gene>
    <name evidence="8" type="ORF">OEW28_15115</name>
</gene>
<keyword evidence="5 6" id="KW-0472">Membrane</keyword>
<comment type="caution">
    <text evidence="8">The sequence shown here is derived from an EMBL/GenBank/DDBJ whole genome shotgun (WGS) entry which is preliminary data.</text>
</comment>
<dbReference type="PANTHER" id="PTHR30485">
    <property type="entry name" value="NI/FE-HYDROGENASE 1 B-TYPE CYTOCHROME SUBUNIT"/>
    <property type="match status" value="1"/>
</dbReference>
<dbReference type="InterPro" id="IPR051542">
    <property type="entry name" value="Hydrogenase_cytochrome"/>
</dbReference>
<name>A0ABT2ZFU2_9RHOB</name>
<feature type="transmembrane region" description="Helical" evidence="6">
    <location>
        <begin position="94"/>
        <end position="114"/>
    </location>
</feature>
<feature type="transmembrane region" description="Helical" evidence="6">
    <location>
        <begin position="38"/>
        <end position="56"/>
    </location>
</feature>
<evidence type="ECO:0000256" key="3">
    <source>
        <dbReference type="ARBA" id="ARBA00022692"/>
    </source>
</evidence>
<evidence type="ECO:0000256" key="6">
    <source>
        <dbReference type="SAM" id="Phobius"/>
    </source>
</evidence>